<keyword evidence="3" id="KW-1185">Reference proteome</keyword>
<evidence type="ECO:0000313" key="2">
    <source>
        <dbReference type="EMBL" id="RYP04775.1"/>
    </source>
</evidence>
<reference evidence="2 3" key="1">
    <citation type="submission" date="2018-06" db="EMBL/GenBank/DDBJ databases">
        <title>Complete Genomes of Monosporascus.</title>
        <authorList>
            <person name="Robinson A.J."/>
            <person name="Natvig D.O."/>
        </authorList>
    </citation>
    <scope>NUCLEOTIDE SEQUENCE [LARGE SCALE GENOMIC DNA]</scope>
    <source>
        <strain evidence="2 3">CBS 110550</strain>
    </source>
</reference>
<dbReference type="Proteomes" id="UP000293360">
    <property type="component" value="Unassembled WGS sequence"/>
</dbReference>
<gene>
    <name evidence="2" type="ORF">DL764_004244</name>
</gene>
<proteinExistence type="predicted"/>
<feature type="region of interest" description="Disordered" evidence="1">
    <location>
        <begin position="42"/>
        <end position="75"/>
    </location>
</feature>
<name>A0A4Q4TDH9_9PEZI</name>
<accession>A0A4Q4TDH9</accession>
<comment type="caution">
    <text evidence="2">The sequence shown here is derived from an EMBL/GenBank/DDBJ whole genome shotgun (WGS) entry which is preliminary data.</text>
</comment>
<dbReference type="AlphaFoldDB" id="A0A4Q4TDH9"/>
<sequence>MSSSKQPASKKTFQLTNDKIELTSTLEETREQLEAQRVELARQASMEQPDQPDQPLDMATPSFNWLRRSIRDKRH</sequence>
<evidence type="ECO:0000313" key="3">
    <source>
        <dbReference type="Proteomes" id="UP000293360"/>
    </source>
</evidence>
<evidence type="ECO:0000256" key="1">
    <source>
        <dbReference type="SAM" id="MobiDB-lite"/>
    </source>
</evidence>
<dbReference type="EMBL" id="QJNU01000196">
    <property type="protein sequence ID" value="RYP04775.1"/>
    <property type="molecule type" value="Genomic_DNA"/>
</dbReference>
<protein>
    <submittedName>
        <fullName evidence="2">Uncharacterized protein</fullName>
    </submittedName>
</protein>
<organism evidence="2 3">
    <name type="scientific">Monosporascus ibericus</name>
    <dbReference type="NCBI Taxonomy" id="155417"/>
    <lineage>
        <taxon>Eukaryota</taxon>
        <taxon>Fungi</taxon>
        <taxon>Dikarya</taxon>
        <taxon>Ascomycota</taxon>
        <taxon>Pezizomycotina</taxon>
        <taxon>Sordariomycetes</taxon>
        <taxon>Xylariomycetidae</taxon>
        <taxon>Xylariales</taxon>
        <taxon>Xylariales incertae sedis</taxon>
        <taxon>Monosporascus</taxon>
    </lineage>
</organism>